<protein>
    <recommendedName>
        <fullName evidence="6">Translocation and assembly module TamB C-terminal domain-containing protein</fullName>
    </recommendedName>
</protein>
<evidence type="ECO:0000313" key="8">
    <source>
        <dbReference type="Proteomes" id="UP000031599"/>
    </source>
</evidence>
<keyword evidence="4" id="KW-0472">Membrane</keyword>
<organism evidence="7 8">
    <name type="scientific">Enhygromyxa salina</name>
    <dbReference type="NCBI Taxonomy" id="215803"/>
    <lineage>
        <taxon>Bacteria</taxon>
        <taxon>Pseudomonadati</taxon>
        <taxon>Myxococcota</taxon>
        <taxon>Polyangia</taxon>
        <taxon>Nannocystales</taxon>
        <taxon>Nannocystaceae</taxon>
        <taxon>Enhygromyxa</taxon>
    </lineage>
</organism>
<dbReference type="PANTHER" id="PTHR36985:SF1">
    <property type="entry name" value="TRANSLOCATION AND ASSEMBLY MODULE SUBUNIT TAMB"/>
    <property type="match status" value="1"/>
</dbReference>
<proteinExistence type="predicted"/>
<dbReference type="Pfam" id="PF04357">
    <property type="entry name" value="TamB"/>
    <property type="match status" value="1"/>
</dbReference>
<gene>
    <name evidence="7" type="ORF">DB30_02552</name>
</gene>
<dbReference type="GO" id="GO:0005886">
    <property type="term" value="C:plasma membrane"/>
    <property type="evidence" value="ECO:0007669"/>
    <property type="project" value="InterPro"/>
</dbReference>
<evidence type="ECO:0000259" key="6">
    <source>
        <dbReference type="Pfam" id="PF04357"/>
    </source>
</evidence>
<evidence type="ECO:0000313" key="7">
    <source>
        <dbReference type="EMBL" id="KIG11757.1"/>
    </source>
</evidence>
<dbReference type="PANTHER" id="PTHR36985">
    <property type="entry name" value="TRANSLOCATION AND ASSEMBLY MODULE SUBUNIT TAMB"/>
    <property type="match status" value="1"/>
</dbReference>
<dbReference type="AlphaFoldDB" id="A0A0C2CV60"/>
<evidence type="ECO:0000256" key="3">
    <source>
        <dbReference type="ARBA" id="ARBA00022989"/>
    </source>
</evidence>
<dbReference type="Proteomes" id="UP000031599">
    <property type="component" value="Unassembled WGS sequence"/>
</dbReference>
<sequence length="663" mass="70798">MHGSLRSPALDLRGRVDSLRVGDDRVGELSVDATADRERVQIQGDLFRAGQHVIAAAATIPISFNLDDRGAPLLAWDHTGHHRVLATGRGIDDELLAALSGGRVRLTTPGSSGSSRAFGVADLNTHVDFELGGGGRSSNFSLAGEVRGRLTADGEQTMTLDASLDFDQLRQRVTVDIAPSSCDAMLVRAELGADVARLLAGEQDVSEVPFSVSVGAPDFQLDTLAPLLATRVHDPRGTLRADIVARGTLSAPHLHGRLEVHEAALTPLALRQRLRDIEVELSLHDRVVELRELELVAGGGHASARGRGEFGPADSFEAGVELELEAVPLIRPGLPAMSIDADVDLDLRVDASAAQLRVGLAQTEITVAEVSPSSPKQAPDSDAVEFVSSAPAPNSAGAADRDLQTTATRELALRLRMVDPLQISGPTIDMAWTGTLGVDRRGPSVDLLGQLEARRGRFYLLGRRFELVTGTVSMAADGSLDPYLDVVAVTQMPEAEVTVTIRGRASRPELRFRSTPALSEMQIVTLLVTGSTEIGEGEASVEAKAAGLLAAVSSPELQRQLNRSLGIDRVALGFGASLDQPILSIGKRVTDDLWVETTYRHNAPDDKNTAEIEVQYNFARRWTLETFFGDAAIGGVGLYWTRSFVAAPWRTTPASPPADVKLE</sequence>
<accession>A0A0C2CV60</accession>
<feature type="region of interest" description="Disordered" evidence="5">
    <location>
        <begin position="369"/>
        <end position="402"/>
    </location>
</feature>
<dbReference type="EMBL" id="JMCC02000183">
    <property type="protein sequence ID" value="KIG11757.1"/>
    <property type="molecule type" value="Genomic_DNA"/>
</dbReference>
<evidence type="ECO:0000256" key="2">
    <source>
        <dbReference type="ARBA" id="ARBA00022692"/>
    </source>
</evidence>
<reference evidence="7 8" key="1">
    <citation type="submission" date="2014-12" db="EMBL/GenBank/DDBJ databases">
        <title>Genome assembly of Enhygromyxa salina DSM 15201.</title>
        <authorList>
            <person name="Sharma G."/>
            <person name="Subramanian S."/>
        </authorList>
    </citation>
    <scope>NUCLEOTIDE SEQUENCE [LARGE SCALE GENOMIC DNA]</scope>
    <source>
        <strain evidence="7 8">DSM 15201</strain>
    </source>
</reference>
<evidence type="ECO:0000256" key="1">
    <source>
        <dbReference type="ARBA" id="ARBA00004167"/>
    </source>
</evidence>
<feature type="compositionally biased region" description="Low complexity" evidence="5">
    <location>
        <begin position="388"/>
        <end position="398"/>
    </location>
</feature>
<dbReference type="GO" id="GO:0009306">
    <property type="term" value="P:protein secretion"/>
    <property type="evidence" value="ECO:0007669"/>
    <property type="project" value="InterPro"/>
</dbReference>
<name>A0A0C2CV60_9BACT</name>
<evidence type="ECO:0000256" key="4">
    <source>
        <dbReference type="ARBA" id="ARBA00023136"/>
    </source>
</evidence>
<keyword evidence="3" id="KW-1133">Transmembrane helix</keyword>
<dbReference type="InterPro" id="IPR007452">
    <property type="entry name" value="TamB_C"/>
</dbReference>
<dbReference type="GO" id="GO:0097347">
    <property type="term" value="C:TAM protein secretion complex"/>
    <property type="evidence" value="ECO:0007669"/>
    <property type="project" value="TreeGrafter"/>
</dbReference>
<comment type="caution">
    <text evidence="7">The sequence shown here is derived from an EMBL/GenBank/DDBJ whole genome shotgun (WGS) entry which is preliminary data.</text>
</comment>
<comment type="subcellular location">
    <subcellularLocation>
        <location evidence="1">Membrane</location>
        <topology evidence="1">Single-pass membrane protein</topology>
    </subcellularLocation>
</comment>
<feature type="domain" description="Translocation and assembly module TamB C-terminal" evidence="6">
    <location>
        <begin position="297"/>
        <end position="644"/>
    </location>
</feature>
<evidence type="ECO:0000256" key="5">
    <source>
        <dbReference type="SAM" id="MobiDB-lite"/>
    </source>
</evidence>
<keyword evidence="2" id="KW-0812">Transmembrane</keyword>